<name>A0A397U859_9GLOM</name>
<keyword evidence="2" id="KW-1185">Reference proteome</keyword>
<proteinExistence type="predicted"/>
<evidence type="ECO:0000313" key="2">
    <source>
        <dbReference type="Proteomes" id="UP000266673"/>
    </source>
</evidence>
<sequence>MNTIELLDLVWEANIQNINDIREFRISNSCEMKLYRLEMETYSRQSKFGEDCKDSEIWMICSGGDDMVDKLKIQKISKEFNLSAKGGVAVLLFQGNSKSLDELKDEKVSFLILSQASWIFGFQTYYIAEQELRNLFSNSQKKFVDDPLYYLQPIFKDQDFCNIVNIKHLNANSIIDLLGDVLQRDKEMNWDPFGY</sequence>
<dbReference type="Proteomes" id="UP000266673">
    <property type="component" value="Unassembled WGS sequence"/>
</dbReference>
<reference evidence="1 2" key="1">
    <citation type="submission" date="2018-06" db="EMBL/GenBank/DDBJ databases">
        <title>Comparative genomics reveals the genomic features of Rhizophagus irregularis, R. cerebriforme, R. diaphanum and Gigaspora rosea, and their symbiotic lifestyle signature.</title>
        <authorList>
            <person name="Morin E."/>
            <person name="San Clemente H."/>
            <person name="Chen E.C.H."/>
            <person name="De La Providencia I."/>
            <person name="Hainaut M."/>
            <person name="Kuo A."/>
            <person name="Kohler A."/>
            <person name="Murat C."/>
            <person name="Tang N."/>
            <person name="Roy S."/>
            <person name="Loubradou J."/>
            <person name="Henrissat B."/>
            <person name="Grigoriev I.V."/>
            <person name="Corradi N."/>
            <person name="Roux C."/>
            <person name="Martin F.M."/>
        </authorList>
    </citation>
    <scope>NUCLEOTIDE SEQUENCE [LARGE SCALE GENOMIC DNA]</scope>
    <source>
        <strain evidence="1 2">DAOM 194757</strain>
    </source>
</reference>
<dbReference type="AlphaFoldDB" id="A0A397U859"/>
<dbReference type="STRING" id="44941.A0A397U859"/>
<protein>
    <submittedName>
        <fullName evidence="1">Uncharacterized protein</fullName>
    </submittedName>
</protein>
<gene>
    <name evidence="1" type="ORF">C2G38_2047736</name>
</gene>
<comment type="caution">
    <text evidence="1">The sequence shown here is derived from an EMBL/GenBank/DDBJ whole genome shotgun (WGS) entry which is preliminary data.</text>
</comment>
<organism evidence="1 2">
    <name type="scientific">Gigaspora rosea</name>
    <dbReference type="NCBI Taxonomy" id="44941"/>
    <lineage>
        <taxon>Eukaryota</taxon>
        <taxon>Fungi</taxon>
        <taxon>Fungi incertae sedis</taxon>
        <taxon>Mucoromycota</taxon>
        <taxon>Glomeromycotina</taxon>
        <taxon>Glomeromycetes</taxon>
        <taxon>Diversisporales</taxon>
        <taxon>Gigasporaceae</taxon>
        <taxon>Gigaspora</taxon>
    </lineage>
</organism>
<accession>A0A397U859</accession>
<evidence type="ECO:0000313" key="1">
    <source>
        <dbReference type="EMBL" id="RIB05268.1"/>
    </source>
</evidence>
<dbReference type="EMBL" id="QKWP01002014">
    <property type="protein sequence ID" value="RIB05268.1"/>
    <property type="molecule type" value="Genomic_DNA"/>
</dbReference>